<dbReference type="InterPro" id="IPR045851">
    <property type="entry name" value="AMP-bd_C_sf"/>
</dbReference>
<protein>
    <submittedName>
        <fullName evidence="4">Bifunctional acyl-ACP--phospholipid O-acyltransferase/long-chain-fatty-acid--ACP ligase</fullName>
    </submittedName>
</protein>
<keyword evidence="2" id="KW-0472">Membrane</keyword>
<feature type="transmembrane region" description="Helical" evidence="2">
    <location>
        <begin position="218"/>
        <end position="240"/>
    </location>
</feature>
<dbReference type="GO" id="GO:0006631">
    <property type="term" value="P:fatty acid metabolic process"/>
    <property type="evidence" value="ECO:0007669"/>
    <property type="project" value="TreeGrafter"/>
</dbReference>
<keyword evidence="2" id="KW-1133">Transmembrane helix</keyword>
<keyword evidence="4" id="KW-0436">Ligase</keyword>
<dbReference type="PROSITE" id="PS00455">
    <property type="entry name" value="AMP_BINDING"/>
    <property type="match status" value="1"/>
</dbReference>
<organism evidence="4 5">
    <name type="scientific">Bacillus cereus</name>
    <dbReference type="NCBI Taxonomy" id="1396"/>
    <lineage>
        <taxon>Bacteria</taxon>
        <taxon>Bacillati</taxon>
        <taxon>Bacillota</taxon>
        <taxon>Bacilli</taxon>
        <taxon>Bacillales</taxon>
        <taxon>Bacillaceae</taxon>
        <taxon>Bacillus</taxon>
        <taxon>Bacillus cereus group</taxon>
    </lineage>
</organism>
<dbReference type="Pfam" id="PF00501">
    <property type="entry name" value="AMP-binding"/>
    <property type="match status" value="1"/>
</dbReference>
<dbReference type="SUPFAM" id="SSF56801">
    <property type="entry name" value="Acetyl-CoA synthetase-like"/>
    <property type="match status" value="1"/>
</dbReference>
<keyword evidence="2" id="KW-0812">Transmembrane</keyword>
<sequence>MKFSCLNKTNINLYNELLNDAKTYKDNEYIVKDTGASLSYNKLILNINVMSQRLEKLITEKRIGVLLPNAIAHVVTLYSLFKLGVSPAILNFTMGEQNLVDCCETAELKTIITSSAFVEKANLQDLLSIRETKYKIIYLEEVKESINSVDKLMGLANNYRQQKANFSSNEVILFTSGSESKPKGVILTHDNIYANVQQALTSLDITTKDKMFNALPMFHSFGLSVGTFLPLITGIPVYLYPSPTHSKEIPRFIYQDDITLFISTPTFLTHYERYAHPFTFKDVKYIITGAEKLKPEIRDNWMSKFGIRILEGYGVTEAAPILALNTPLFNKNGSVGKIVPGMQHKIKPIEGIENGGSLLVKGPNLMKGYLIHGKGYIPLTDWYDTGDIVEIDENNFITIKSRLKRFAKIGGEMVSLNLVEELAAECFGHTSFAAVAIPDKRKGEKIILFTTKPVEESFLNTQERTFKKFIKSNKLSSLLIPSEIEVFENIPLLGSGKTDYVTIQKLAQERFNQ</sequence>
<reference evidence="4 5" key="1">
    <citation type="submission" date="2017-09" db="EMBL/GenBank/DDBJ databases">
        <title>Large-scale bioinformatics analysis of Bacillus genomes uncovers conserved roles of natural products in bacterial physiology.</title>
        <authorList>
            <consortium name="Agbiome Team Llc"/>
            <person name="Bleich R.M."/>
            <person name="Grubbs K.J."/>
            <person name="Santa Maria K.C."/>
            <person name="Allen S.E."/>
            <person name="Farag S."/>
            <person name="Shank E.A."/>
            <person name="Bowers A."/>
        </authorList>
    </citation>
    <scope>NUCLEOTIDE SEQUENCE [LARGE SCALE GENOMIC DNA]</scope>
    <source>
        <strain evidence="4 5">AFS092789</strain>
    </source>
</reference>
<dbReference type="EMBL" id="NVMX01000168">
    <property type="protein sequence ID" value="PDZ94538.1"/>
    <property type="molecule type" value="Genomic_DNA"/>
</dbReference>
<comment type="caution">
    <text evidence="4">The sequence shown here is derived from an EMBL/GenBank/DDBJ whole genome shotgun (WGS) entry which is preliminary data.</text>
</comment>
<evidence type="ECO:0000259" key="3">
    <source>
        <dbReference type="Pfam" id="PF00501"/>
    </source>
</evidence>
<dbReference type="GO" id="GO:0031956">
    <property type="term" value="F:medium-chain fatty acid-CoA ligase activity"/>
    <property type="evidence" value="ECO:0007669"/>
    <property type="project" value="TreeGrafter"/>
</dbReference>
<evidence type="ECO:0000313" key="4">
    <source>
        <dbReference type="EMBL" id="PDZ94538.1"/>
    </source>
</evidence>
<proteinExistence type="inferred from homology"/>
<accession>A0A9X6STJ7</accession>
<dbReference type="Proteomes" id="UP000219922">
    <property type="component" value="Unassembled WGS sequence"/>
</dbReference>
<feature type="domain" description="AMP-dependent synthetase/ligase" evidence="3">
    <location>
        <begin position="20"/>
        <end position="370"/>
    </location>
</feature>
<dbReference type="PANTHER" id="PTHR43201:SF8">
    <property type="entry name" value="ACYL-COA SYNTHETASE FAMILY MEMBER 3"/>
    <property type="match status" value="1"/>
</dbReference>
<dbReference type="Gene3D" id="3.30.300.30">
    <property type="match status" value="1"/>
</dbReference>
<dbReference type="RefSeq" id="WP_098006923.1">
    <property type="nucleotide sequence ID" value="NZ_NVMX01000168.1"/>
</dbReference>
<dbReference type="PANTHER" id="PTHR43201">
    <property type="entry name" value="ACYL-COA SYNTHETASE"/>
    <property type="match status" value="1"/>
</dbReference>
<name>A0A9X6STJ7_BACCE</name>
<gene>
    <name evidence="4" type="ORF">CON36_33270</name>
</gene>
<dbReference type="Gene3D" id="3.40.50.12780">
    <property type="entry name" value="N-terminal domain of ligase-like"/>
    <property type="match status" value="1"/>
</dbReference>
<evidence type="ECO:0000256" key="2">
    <source>
        <dbReference type="SAM" id="Phobius"/>
    </source>
</evidence>
<evidence type="ECO:0000256" key="1">
    <source>
        <dbReference type="ARBA" id="ARBA00006432"/>
    </source>
</evidence>
<comment type="similarity">
    <text evidence="1">Belongs to the ATP-dependent AMP-binding enzyme family.</text>
</comment>
<dbReference type="AlphaFoldDB" id="A0A9X6STJ7"/>
<dbReference type="InterPro" id="IPR020845">
    <property type="entry name" value="AMP-binding_CS"/>
</dbReference>
<dbReference type="InterPro" id="IPR042099">
    <property type="entry name" value="ANL_N_sf"/>
</dbReference>
<dbReference type="InterPro" id="IPR000873">
    <property type="entry name" value="AMP-dep_synth/lig_dom"/>
</dbReference>
<evidence type="ECO:0000313" key="5">
    <source>
        <dbReference type="Proteomes" id="UP000219922"/>
    </source>
</evidence>